<dbReference type="GO" id="GO:0110142">
    <property type="term" value="C:ubiquinone biosynthesis complex"/>
    <property type="evidence" value="ECO:0007669"/>
    <property type="project" value="UniProtKB-ARBA"/>
</dbReference>
<feature type="domain" description="FAD-binding" evidence="9">
    <location>
        <begin position="3"/>
        <end position="322"/>
    </location>
</feature>
<dbReference type="InterPro" id="IPR018168">
    <property type="entry name" value="Ubi_Hdrlase_CS"/>
</dbReference>
<evidence type="ECO:0000256" key="6">
    <source>
        <dbReference type="ARBA" id="ARBA00023002"/>
    </source>
</evidence>
<gene>
    <name evidence="10" type="primary">ubiH</name>
    <name evidence="10" type="ORF">NCTC12151_00553</name>
</gene>
<keyword evidence="11" id="KW-1185">Reference proteome</keyword>
<dbReference type="EC" id="1.14.13.-" evidence="10"/>
<dbReference type="PRINTS" id="PR00420">
    <property type="entry name" value="RNGMNOXGNASE"/>
</dbReference>
<evidence type="ECO:0000256" key="5">
    <source>
        <dbReference type="ARBA" id="ARBA00022827"/>
    </source>
</evidence>
<dbReference type="Proteomes" id="UP000249005">
    <property type="component" value="Chromosome 1"/>
</dbReference>
<dbReference type="Gene3D" id="3.50.50.60">
    <property type="entry name" value="FAD/NAD(P)-binding domain"/>
    <property type="match status" value="2"/>
</dbReference>
<dbReference type="PANTHER" id="PTHR43876:SF8">
    <property type="entry name" value="2-OCTAPRENYL-6-METHOXYPHENOL HYDROXYLASE"/>
    <property type="match status" value="1"/>
</dbReference>
<dbReference type="FunFam" id="3.50.50.60:FF:000021">
    <property type="entry name" value="Ubiquinone biosynthesis monooxygenase COQ6"/>
    <property type="match status" value="1"/>
</dbReference>
<keyword evidence="5" id="KW-0274">FAD</keyword>
<dbReference type="KEGG" id="lri:NCTC12151_00553"/>
<keyword evidence="6 10" id="KW-0560">Oxidoreductase</keyword>
<dbReference type="FunFam" id="3.50.50.60:FF:000123">
    <property type="entry name" value="2-octaprenyl-6-methoxyphenyl hydroxylase"/>
    <property type="match status" value="1"/>
</dbReference>
<keyword evidence="7" id="KW-0503">Monooxygenase</keyword>
<dbReference type="InterPro" id="IPR002938">
    <property type="entry name" value="FAD-bd"/>
</dbReference>
<dbReference type="NCBIfam" id="NF004356">
    <property type="entry name" value="PRK05732.1"/>
    <property type="match status" value="1"/>
</dbReference>
<dbReference type="OrthoDB" id="9769565at2"/>
<dbReference type="AlphaFoldDB" id="A0A2X4UK01"/>
<name>A0A2X4UK01_9GAMM</name>
<dbReference type="GO" id="GO:0006744">
    <property type="term" value="P:ubiquinone biosynthetic process"/>
    <property type="evidence" value="ECO:0007669"/>
    <property type="project" value="UniProtKB-UniPathway"/>
</dbReference>
<evidence type="ECO:0000256" key="8">
    <source>
        <dbReference type="ARBA" id="ARBA00065734"/>
    </source>
</evidence>
<dbReference type="InterPro" id="IPR010971">
    <property type="entry name" value="UbiH/COQ6"/>
</dbReference>
<sequence>MNAVTIVGGGMAGATLALALSRLGGGRIAVTLIESQRPDAQRHPGFDARAIALAQGTCQQLERIGCWSSLAREATPIETVQVSDRGHGGMTTLNAADYGLAALGQVIELHDAGRRLFSLLEQAPNVSLHCPAKVVSSERSESAITVTLDDGERISSSLLVAADGSFSSVASSLGVEWDEQDYQQTALIANVTMSEPHQRRAFERFTAEGPLALLPMSKNRMSLVWCVGGARRQDAAAWSEGRFIDELQSAFGWRLGKILAVGERHSYPLRLRTARQEVGHRLALVGNAAQTLHPIAGQGFNLGLRDVISLAETLVEAVNQGEDLGGYRTLSRYRLRRAPDRSATVGLTDGLVHLFANRYASLAIARNLGLIAMDSCRLLKLPLAYRTLGWVKR</sequence>
<comment type="subunit">
    <text evidence="8">Component of the Ubi complex metabolon, which regroups five ubiquinone biosynthesis proteins (UbiE, UbiF, UbiG, UbiH and UbiI) and two accessory factors (UbiK and the lipid-binding protein UbiJ).</text>
</comment>
<evidence type="ECO:0000256" key="4">
    <source>
        <dbReference type="ARBA" id="ARBA00022630"/>
    </source>
</evidence>
<dbReference type="NCBIfam" id="TIGR01984">
    <property type="entry name" value="UbiH"/>
    <property type="match status" value="1"/>
</dbReference>
<keyword evidence="4" id="KW-0285">Flavoprotein</keyword>
<reference evidence="10 11" key="1">
    <citation type="submission" date="2018-06" db="EMBL/GenBank/DDBJ databases">
        <authorList>
            <consortium name="Pathogen Informatics"/>
            <person name="Doyle S."/>
        </authorList>
    </citation>
    <scope>NUCLEOTIDE SEQUENCE [LARGE SCALE GENOMIC DNA]</scope>
    <source>
        <strain evidence="10 11">NCTC12151</strain>
    </source>
</reference>
<proteinExistence type="inferred from homology"/>
<dbReference type="GO" id="GO:0008681">
    <property type="term" value="F:2-octaprenyl-6-methoxyphenol hydroxylase activity"/>
    <property type="evidence" value="ECO:0007669"/>
    <property type="project" value="InterPro"/>
</dbReference>
<accession>A0A2X4UK01</accession>
<dbReference type="EMBL" id="LS483470">
    <property type="protein sequence ID" value="SQI35938.1"/>
    <property type="molecule type" value="Genomic_DNA"/>
</dbReference>
<evidence type="ECO:0000313" key="10">
    <source>
        <dbReference type="EMBL" id="SQI35938.1"/>
    </source>
</evidence>
<comment type="pathway">
    <text evidence="2">Cofactor biosynthesis; ubiquinone biosynthesis.</text>
</comment>
<dbReference type="InterPro" id="IPR051205">
    <property type="entry name" value="UbiH/COQ6_monooxygenase"/>
</dbReference>
<dbReference type="Pfam" id="PF01494">
    <property type="entry name" value="FAD_binding_3"/>
    <property type="match status" value="1"/>
</dbReference>
<dbReference type="UniPathway" id="UPA00232"/>
<dbReference type="PANTHER" id="PTHR43876">
    <property type="entry name" value="UBIQUINONE BIOSYNTHESIS MONOOXYGENASE COQ6, MITOCHONDRIAL"/>
    <property type="match status" value="1"/>
</dbReference>
<evidence type="ECO:0000313" key="11">
    <source>
        <dbReference type="Proteomes" id="UP000249005"/>
    </source>
</evidence>
<dbReference type="GO" id="GO:0071949">
    <property type="term" value="F:FAD binding"/>
    <property type="evidence" value="ECO:0007669"/>
    <property type="project" value="InterPro"/>
</dbReference>
<dbReference type="InterPro" id="IPR036188">
    <property type="entry name" value="FAD/NAD-bd_sf"/>
</dbReference>
<organism evidence="10 11">
    <name type="scientific">Leminorella richardii</name>
    <dbReference type="NCBI Taxonomy" id="158841"/>
    <lineage>
        <taxon>Bacteria</taxon>
        <taxon>Pseudomonadati</taxon>
        <taxon>Pseudomonadota</taxon>
        <taxon>Gammaproteobacteria</taxon>
        <taxon>Enterobacterales</taxon>
        <taxon>Budviciaceae</taxon>
        <taxon>Leminorella</taxon>
    </lineage>
</organism>
<dbReference type="InterPro" id="IPR011295">
    <property type="entry name" value="UbiH"/>
</dbReference>
<dbReference type="SUPFAM" id="SSF51905">
    <property type="entry name" value="FAD/NAD(P)-binding domain"/>
    <property type="match status" value="1"/>
</dbReference>
<comment type="cofactor">
    <cofactor evidence="1">
        <name>FAD</name>
        <dbReference type="ChEBI" id="CHEBI:57692"/>
    </cofactor>
</comment>
<evidence type="ECO:0000256" key="3">
    <source>
        <dbReference type="ARBA" id="ARBA00005349"/>
    </source>
</evidence>
<dbReference type="NCBIfam" id="TIGR01988">
    <property type="entry name" value="Ubi-OHases"/>
    <property type="match status" value="1"/>
</dbReference>
<dbReference type="PROSITE" id="PS01304">
    <property type="entry name" value="UBIH"/>
    <property type="match status" value="1"/>
</dbReference>
<evidence type="ECO:0000256" key="2">
    <source>
        <dbReference type="ARBA" id="ARBA00004749"/>
    </source>
</evidence>
<evidence type="ECO:0000256" key="7">
    <source>
        <dbReference type="ARBA" id="ARBA00023033"/>
    </source>
</evidence>
<comment type="similarity">
    <text evidence="3">Belongs to the UbiH/COQ6 family.</text>
</comment>
<protein>
    <submittedName>
        <fullName evidence="10">2-octaprenyl-6-methoxyphenol hydroxylase</fullName>
        <ecNumber evidence="10">1.14.13.-</ecNumber>
    </submittedName>
</protein>
<dbReference type="RefSeq" id="WP_111739189.1">
    <property type="nucleotide sequence ID" value="NZ_LR698987.1"/>
</dbReference>
<evidence type="ECO:0000256" key="1">
    <source>
        <dbReference type="ARBA" id="ARBA00001974"/>
    </source>
</evidence>
<evidence type="ECO:0000259" key="9">
    <source>
        <dbReference type="Pfam" id="PF01494"/>
    </source>
</evidence>